<dbReference type="InterPro" id="IPR003991">
    <property type="entry name" value="Pertactin_virulence_factor"/>
</dbReference>
<dbReference type="InterPro" id="IPR004899">
    <property type="entry name" value="Pertactin_central"/>
</dbReference>
<dbReference type="Pfam" id="PF03212">
    <property type="entry name" value="Pertactin"/>
    <property type="match status" value="1"/>
</dbReference>
<evidence type="ECO:0000256" key="2">
    <source>
        <dbReference type="SAM" id="MobiDB-lite"/>
    </source>
</evidence>
<evidence type="ECO:0000313" key="5">
    <source>
        <dbReference type="Proteomes" id="UP000215767"/>
    </source>
</evidence>
<dbReference type="PANTHER" id="PTHR35037">
    <property type="entry name" value="C-TERMINAL REGION OF AIDA-LIKE PROTEIN"/>
    <property type="match status" value="1"/>
</dbReference>
<dbReference type="GO" id="GO:0019867">
    <property type="term" value="C:outer membrane"/>
    <property type="evidence" value="ECO:0007669"/>
    <property type="project" value="InterPro"/>
</dbReference>
<feature type="compositionally biased region" description="Pro residues" evidence="2">
    <location>
        <begin position="7"/>
        <end position="18"/>
    </location>
</feature>
<dbReference type="NCBIfam" id="TIGR01414">
    <property type="entry name" value="autotrans_barl"/>
    <property type="match status" value="1"/>
</dbReference>
<dbReference type="InterPro" id="IPR006315">
    <property type="entry name" value="OM_autotransptr_brl_dom"/>
</dbReference>
<dbReference type="SMART" id="SM00869">
    <property type="entry name" value="Autotransporter"/>
    <property type="match status" value="1"/>
</dbReference>
<dbReference type="PROSITE" id="PS51208">
    <property type="entry name" value="AUTOTRANSPORTER"/>
    <property type="match status" value="1"/>
</dbReference>
<protein>
    <recommendedName>
        <fullName evidence="3">Autotransporter domain-containing protein</fullName>
    </recommendedName>
</protein>
<gene>
    <name evidence="4" type="ORF">CAL28_04855</name>
</gene>
<dbReference type="PRINTS" id="PR01484">
    <property type="entry name" value="PRTACTNFAMLY"/>
</dbReference>
<feature type="compositionally biased region" description="Basic and acidic residues" evidence="2">
    <location>
        <begin position="664"/>
        <end position="679"/>
    </location>
</feature>
<feature type="domain" description="Autotransporter" evidence="3">
    <location>
        <begin position="946"/>
        <end position="1213"/>
    </location>
</feature>
<dbReference type="InterPro" id="IPR005546">
    <property type="entry name" value="Autotransporte_beta"/>
</dbReference>
<dbReference type="PANTHER" id="PTHR35037:SF7">
    <property type="entry name" value="AUTOTRANSPORTER"/>
    <property type="match status" value="1"/>
</dbReference>
<feature type="compositionally biased region" description="Pro residues" evidence="2">
    <location>
        <begin position="733"/>
        <end position="802"/>
    </location>
</feature>
<feature type="compositionally biased region" description="Basic and acidic residues" evidence="2">
    <location>
        <begin position="642"/>
        <end position="655"/>
    </location>
</feature>
<dbReference type="EMBL" id="NEVS01000001">
    <property type="protein sequence ID" value="OZI67033.1"/>
    <property type="molecule type" value="Genomic_DNA"/>
</dbReference>
<dbReference type="InterPro" id="IPR011050">
    <property type="entry name" value="Pectin_lyase_fold/virulence"/>
</dbReference>
<feature type="compositionally biased region" description="Pro residues" evidence="2">
    <location>
        <begin position="810"/>
        <end position="827"/>
    </location>
</feature>
<dbReference type="InterPro" id="IPR012332">
    <property type="entry name" value="Autotransporter_pectin_lyase_C"/>
</dbReference>
<dbReference type="Gene3D" id="2.160.20.20">
    <property type="match status" value="1"/>
</dbReference>
<reference evidence="5" key="1">
    <citation type="submission" date="2017-05" db="EMBL/GenBank/DDBJ databases">
        <title>Complete and WGS of Bordetella genogroups.</title>
        <authorList>
            <person name="Spilker T."/>
            <person name="Lipuma J."/>
        </authorList>
    </citation>
    <scope>NUCLEOTIDE SEQUENCE [LARGE SCALE GENOMIC DNA]</scope>
    <source>
        <strain evidence="5">AU8856</strain>
    </source>
</reference>
<dbReference type="AlphaFoldDB" id="A0A261V1J5"/>
<keyword evidence="5" id="KW-1185">Reference proteome</keyword>
<comment type="caution">
    <text evidence="4">The sequence shown here is derived from an EMBL/GenBank/DDBJ whole genome shotgun (WGS) entry which is preliminary data.</text>
</comment>
<dbReference type="SUPFAM" id="SSF103515">
    <property type="entry name" value="Autotransporter"/>
    <property type="match status" value="1"/>
</dbReference>
<dbReference type="OrthoDB" id="8612831at2"/>
<feature type="compositionally biased region" description="Pro residues" evidence="2">
    <location>
        <begin position="693"/>
        <end position="717"/>
    </location>
</feature>
<proteinExistence type="predicted"/>
<keyword evidence="1" id="KW-0732">Signal</keyword>
<dbReference type="InterPro" id="IPR051551">
    <property type="entry name" value="Autotransporter_adhesion"/>
</dbReference>
<sequence>MSDPQHPASPPSSYPPPMFQRIRPPGGHPATHRGQAPWILRALYGATSFGLLAGAADPAYGGQHVRQFGPADTTVQATNGNPEGLARVQGPIVTRHDREHGIQALEAGAAVVSGSVTTHGDDAYALYYGGGARVVMTDVHLLTRGARAHAVEGMRGVPPEAPGQKPPPEGTLEVHRGTIAIQGPGSVAVDVTTPTARLGRPLGELSPPKLWSMGYTGPASAQAPDVRIEGSAANAIGIAIDGRRSLEFNGVGIALTQAGAVALSVSGGAGVTGRNAGIAVSGPDSFGMRVRGDARRADAERCPVPSVVKLTDGFIDMTGHNSPAVEIVRGNVFLEDVSIATAAGARFAVGNEGGSLHMEGRRERATIRATGSALAAWTADGLPAASFDFRNVSIRSGSHSLMEAGHDHADDATAQPAHVNLSLERSDARGEIWGGTRAPRVNVTLRDGSTWDGHTNIGGTVTAGPGSTWAVDGNAAVQEVALDRGTIAFRQPESADAQPADFHRLQVRQDMRGNGKIAMRVDAANRDSDKILVGGRVRDDIVIALKDTGTPADTVTSIELLHAARGGPANYALPDKAERVLLAGHAFQLHKEASKDGPAVTVLAVPEGAPFVRGYATLDLPAPRGYRETVAETPAAFYSFHETARVDPEHTRRAPIEAPPSRQGEPDRKPDSPRPDTPRPETIPGPVGGIPGGSPPRPGSIPPTVVPGPDDSPPPGRRPGNDPGGPVLAPVPVDEPAPTPESHPVPVNVPTPTPENHPVPVNEPTPTPESHPVPVNEPTPTPGNPPAPVNEPTPTPESPPAPVNESTPTPGNPPAPVGKPTPAPEGEPPLDGEPAPDAGSPPEPNAHDVPAGTDAESETQAPPGGEGEATEQAEQSQPEPPAAPEPAPPPPPLPTPLSTGATLAMNNAALAAGQGIWNAQLAALNRRLRAARQGNAATLPGGTHAIDGSGIGIWLEATDARQKIDNPLTGKYRQDLQGFVAGIDRAIDVAAGRWHIGLLAAQAGSHRDFDDGKGRTRSAHVGGYATFLGPQGSYATAIVAAGRYRHDMHGKATDGKRLAGAFRNNGIGASIEAGHRVELPRAWFAEPHAGLDYLYVGGARYTLSDGTPVRDHGGHSLQGRVGARIGRVIGTGNGGSVTPYLRAGYAYERGNRNHVTVNGMALKADLGGGRVELGAGFEARLGKAYSLVLDAGYAKGRRFEESRMVIVGLQYRW</sequence>
<feature type="compositionally biased region" description="Pro residues" evidence="2">
    <location>
        <begin position="878"/>
        <end position="895"/>
    </location>
</feature>
<dbReference type="Gene3D" id="2.40.128.130">
    <property type="entry name" value="Autotransporter beta-domain"/>
    <property type="match status" value="1"/>
</dbReference>
<organism evidence="4 5">
    <name type="scientific">Bordetella genomosp. 11</name>
    <dbReference type="NCBI Taxonomy" id="1416808"/>
    <lineage>
        <taxon>Bacteria</taxon>
        <taxon>Pseudomonadati</taxon>
        <taxon>Pseudomonadota</taxon>
        <taxon>Betaproteobacteria</taxon>
        <taxon>Burkholderiales</taxon>
        <taxon>Alcaligenaceae</taxon>
        <taxon>Bordetella</taxon>
    </lineage>
</organism>
<evidence type="ECO:0000256" key="1">
    <source>
        <dbReference type="ARBA" id="ARBA00022729"/>
    </source>
</evidence>
<evidence type="ECO:0000259" key="3">
    <source>
        <dbReference type="PROSITE" id="PS51208"/>
    </source>
</evidence>
<name>A0A261V1J5_9BORD</name>
<feature type="region of interest" description="Disordered" evidence="2">
    <location>
        <begin position="1"/>
        <end position="33"/>
    </location>
</feature>
<accession>A0A261V1J5</accession>
<dbReference type="InterPro" id="IPR036709">
    <property type="entry name" value="Autotransporte_beta_dom_sf"/>
</dbReference>
<dbReference type="SUPFAM" id="SSF51126">
    <property type="entry name" value="Pectin lyase-like"/>
    <property type="match status" value="1"/>
</dbReference>
<dbReference type="Pfam" id="PF03797">
    <property type="entry name" value="Autotransporter"/>
    <property type="match status" value="1"/>
</dbReference>
<evidence type="ECO:0000313" key="4">
    <source>
        <dbReference type="EMBL" id="OZI67033.1"/>
    </source>
</evidence>
<feature type="region of interest" description="Disordered" evidence="2">
    <location>
        <begin position="642"/>
        <end position="899"/>
    </location>
</feature>
<dbReference type="Proteomes" id="UP000215767">
    <property type="component" value="Unassembled WGS sequence"/>
</dbReference>
<dbReference type="RefSeq" id="WP_094840226.1">
    <property type="nucleotide sequence ID" value="NZ_NEVS01000001.1"/>
</dbReference>